<accession>A0A7C1E144</accession>
<proteinExistence type="predicted"/>
<dbReference type="AlphaFoldDB" id="A0A7C1E144"/>
<sequence>MSTEIVKTIDDSLIIYEGKEHKHVLTYYLPGEPSYVEFGLDYAEKRLAIKLIGTGPGNEETEDEVEFTLGFPQLEKLKSIIDEVLDGKKSIAELLSLVYNMKKLKEDYGFDDAKAFELSLAINYIEKGLSPEKAFMITEPTIVSPKDIIDCPLYMYTVVKARSKKNADVFAY</sequence>
<reference evidence="1" key="1">
    <citation type="journal article" date="2020" name="mSystems">
        <title>Genome- and Community-Level Interaction Insights into Carbon Utilization and Element Cycling Functions of Hydrothermarchaeota in Hydrothermal Sediment.</title>
        <authorList>
            <person name="Zhou Z."/>
            <person name="Liu Y."/>
            <person name="Xu W."/>
            <person name="Pan J."/>
            <person name="Luo Z.H."/>
            <person name="Li M."/>
        </authorList>
    </citation>
    <scope>NUCLEOTIDE SEQUENCE [LARGE SCALE GENOMIC DNA]</scope>
    <source>
        <strain evidence="1">SpSt-123</strain>
    </source>
</reference>
<dbReference type="EMBL" id="DSDY01000054">
    <property type="protein sequence ID" value="HDS10319.1"/>
    <property type="molecule type" value="Genomic_DNA"/>
</dbReference>
<gene>
    <name evidence="1" type="ORF">ENO04_01655</name>
</gene>
<evidence type="ECO:0000313" key="1">
    <source>
        <dbReference type="EMBL" id="HDS10319.1"/>
    </source>
</evidence>
<comment type="caution">
    <text evidence="1">The sequence shown here is derived from an EMBL/GenBank/DDBJ whole genome shotgun (WGS) entry which is preliminary data.</text>
</comment>
<protein>
    <submittedName>
        <fullName evidence="1">Uncharacterized protein</fullName>
    </submittedName>
</protein>
<organism evidence="1">
    <name type="scientific">Fervidicoccus fontis</name>
    <dbReference type="NCBI Taxonomy" id="683846"/>
    <lineage>
        <taxon>Archaea</taxon>
        <taxon>Thermoproteota</taxon>
        <taxon>Thermoprotei</taxon>
        <taxon>Fervidicoccales</taxon>
        <taxon>Fervidicoccaceae</taxon>
        <taxon>Fervidicoccus</taxon>
    </lineage>
</organism>
<name>A0A7C1E144_9CREN</name>